<reference evidence="2" key="2">
    <citation type="submission" date="2020-09" db="EMBL/GenBank/DDBJ databases">
        <authorList>
            <person name="Sun Q."/>
            <person name="Zhou Y."/>
        </authorList>
    </citation>
    <scope>NUCLEOTIDE SEQUENCE</scope>
    <source>
        <strain evidence="2">CGMCC 1.15179</strain>
    </source>
</reference>
<protein>
    <recommendedName>
        <fullName evidence="4">TrbL/VirB6 plasmid conjugal transfer protein</fullName>
    </recommendedName>
</protein>
<feature type="transmembrane region" description="Helical" evidence="1">
    <location>
        <begin position="347"/>
        <end position="370"/>
    </location>
</feature>
<feature type="transmembrane region" description="Helical" evidence="1">
    <location>
        <begin position="319"/>
        <end position="341"/>
    </location>
</feature>
<sequence length="572" mass="64132">MEEGEAAMRRWLPLLLFLLVLVPHTAFADSALDNMLPSHSPANDPDNELYEQFDLESYRFDGYYEGVTSPIQETINFFIGWGMVIIALGVKMGIYLYQLAFKIPGFNTLARAVSDLVEYLGGNFFEAVMQIAFNIMGVYVLVELIRRRYADSMKEVGKSILLLSITSLLFTNMYSVLKGVNDFSSKSSDVIVSGVNSVKGQKQEKDQFSAEPGTEALVETSNHIWTNFVIIPWQLGEFGKTMKPGSEISPKSKDPNARMTYKMLSAKNEKQREDITKALVKGKDSNDFVDVLKDVANWAGFKIKQEGPQYPSMTGWGGLMARGTIAFFAFISVVIFTPLLLTLSLFTAGYGIGFLLLGSLAAFIFLYALWPQGGIWSVINWFKQWIGAGLYKIVAVLLLSLYLLLSTKLYTLFSGWGWFGSVLIQIALLAVILLHHKKVFKLFKRPVTQAQNVIQSFRQMTPKQIQHRMEKWGRKAEGYVDQGVDTAIRKGRGAYHGGKAYIQKFLSGSSKPNRPLRYVEPFRNPEYDAYQTTYGGQIDFNLPSTARRTLVILALFPSAALPSRITVVNPPS</sequence>
<organism evidence="2 3">
    <name type="scientific">Marinithermofilum abyssi</name>
    <dbReference type="NCBI Taxonomy" id="1571185"/>
    <lineage>
        <taxon>Bacteria</taxon>
        <taxon>Bacillati</taxon>
        <taxon>Bacillota</taxon>
        <taxon>Bacilli</taxon>
        <taxon>Bacillales</taxon>
        <taxon>Thermoactinomycetaceae</taxon>
        <taxon>Marinithermofilum</taxon>
    </lineage>
</organism>
<dbReference type="Proteomes" id="UP000625210">
    <property type="component" value="Unassembled WGS sequence"/>
</dbReference>
<evidence type="ECO:0008006" key="4">
    <source>
        <dbReference type="Google" id="ProtNLM"/>
    </source>
</evidence>
<evidence type="ECO:0000313" key="2">
    <source>
        <dbReference type="EMBL" id="GGE16183.1"/>
    </source>
</evidence>
<feature type="transmembrane region" description="Helical" evidence="1">
    <location>
        <begin position="416"/>
        <end position="435"/>
    </location>
</feature>
<keyword evidence="1" id="KW-0472">Membrane</keyword>
<name>A0A8J2VHI7_9BACL</name>
<feature type="transmembrane region" description="Helical" evidence="1">
    <location>
        <begin position="382"/>
        <end position="404"/>
    </location>
</feature>
<keyword evidence="1" id="KW-0812">Transmembrane</keyword>
<feature type="transmembrane region" description="Helical" evidence="1">
    <location>
        <begin position="119"/>
        <end position="140"/>
    </location>
</feature>
<feature type="transmembrane region" description="Helical" evidence="1">
    <location>
        <begin position="78"/>
        <end position="98"/>
    </location>
</feature>
<comment type="caution">
    <text evidence="2">The sequence shown here is derived from an EMBL/GenBank/DDBJ whole genome shotgun (WGS) entry which is preliminary data.</text>
</comment>
<reference evidence="2" key="1">
    <citation type="journal article" date="2014" name="Int. J. Syst. Evol. Microbiol.">
        <title>Complete genome sequence of Corynebacterium casei LMG S-19264T (=DSM 44701T), isolated from a smear-ripened cheese.</title>
        <authorList>
            <consortium name="US DOE Joint Genome Institute (JGI-PGF)"/>
            <person name="Walter F."/>
            <person name="Albersmeier A."/>
            <person name="Kalinowski J."/>
            <person name="Ruckert C."/>
        </authorList>
    </citation>
    <scope>NUCLEOTIDE SEQUENCE</scope>
    <source>
        <strain evidence="2">CGMCC 1.15179</strain>
    </source>
</reference>
<feature type="transmembrane region" description="Helical" evidence="1">
    <location>
        <begin position="160"/>
        <end position="177"/>
    </location>
</feature>
<accession>A0A8J2VHI7</accession>
<proteinExistence type="predicted"/>
<evidence type="ECO:0000256" key="1">
    <source>
        <dbReference type="SAM" id="Phobius"/>
    </source>
</evidence>
<dbReference type="AlphaFoldDB" id="A0A8J2VHI7"/>
<gene>
    <name evidence="2" type="ORF">GCM10011571_17290</name>
</gene>
<keyword evidence="1" id="KW-1133">Transmembrane helix</keyword>
<keyword evidence="3" id="KW-1185">Reference proteome</keyword>
<evidence type="ECO:0000313" key="3">
    <source>
        <dbReference type="Proteomes" id="UP000625210"/>
    </source>
</evidence>
<dbReference type="EMBL" id="BMHQ01000005">
    <property type="protein sequence ID" value="GGE16183.1"/>
    <property type="molecule type" value="Genomic_DNA"/>
</dbReference>